<sequence length="153" mass="17835">MQIQLSQKERMLLEDQKNQEETCVKKYQNYANQAQDPQLKQLFNKIAAEEQHHYDIINQILNGKQPDLSHPQPNQQPMPQANAQNAMNNQTDKVLCSDLLSTEKYVSGTYDTVIFECVNPTIRQALQHIQQDEQQHGKELFDYMNSHGMYNVK</sequence>
<dbReference type="EMBL" id="AZTB01000026">
    <property type="protein sequence ID" value="KGG80417.1"/>
    <property type="molecule type" value="Genomic_DNA"/>
</dbReference>
<dbReference type="RefSeq" id="WP_035163355.1">
    <property type="nucleotide sequence ID" value="NZ_AZTB01000026.1"/>
</dbReference>
<dbReference type="InterPro" id="IPR012851">
    <property type="entry name" value="Spore_coat_CotF-like"/>
</dbReference>
<name>A0A096BHS0_9FIRM</name>
<dbReference type="AlphaFoldDB" id="A0A096BHS0"/>
<keyword evidence="2" id="KW-0167">Capsid protein</keyword>
<evidence type="ECO:0000256" key="1">
    <source>
        <dbReference type="SAM" id="MobiDB-lite"/>
    </source>
</evidence>
<reference evidence="2 3" key="1">
    <citation type="submission" date="2013-12" db="EMBL/GenBank/DDBJ databases">
        <title>Draft genome sequence of Caloranaerobacter sp. H53214.</title>
        <authorList>
            <person name="Jiang L.J."/>
            <person name="Shao Z.Z."/>
            <person name="Long M.N."/>
        </authorList>
    </citation>
    <scope>NUCLEOTIDE SEQUENCE [LARGE SCALE GENOMIC DNA]</scope>
    <source>
        <strain evidence="2 3">H53214</strain>
    </source>
</reference>
<feature type="region of interest" description="Disordered" evidence="1">
    <location>
        <begin position="62"/>
        <end position="82"/>
    </location>
</feature>
<keyword evidence="2" id="KW-0946">Virion</keyword>
<dbReference type="Proteomes" id="UP000029622">
    <property type="component" value="Unassembled WGS sequence"/>
</dbReference>
<dbReference type="Gene3D" id="1.20.120.660">
    <property type="entry name" value="IL-4 antagonist (De novo design) like domain"/>
    <property type="match status" value="2"/>
</dbReference>
<organism evidence="2 3">
    <name type="scientific">Caloranaerobacter azorensis H53214</name>
    <dbReference type="NCBI Taxonomy" id="1156417"/>
    <lineage>
        <taxon>Bacteria</taxon>
        <taxon>Bacillati</taxon>
        <taxon>Bacillota</taxon>
        <taxon>Tissierellia</taxon>
        <taxon>Tissierellales</taxon>
        <taxon>Thermohalobacteraceae</taxon>
        <taxon>Caloranaerobacter</taxon>
    </lineage>
</organism>
<proteinExistence type="predicted"/>
<feature type="compositionally biased region" description="Low complexity" evidence="1">
    <location>
        <begin position="71"/>
        <end position="82"/>
    </location>
</feature>
<gene>
    <name evidence="2" type="ORF">Y919_06260</name>
</gene>
<dbReference type="SUPFAM" id="SSF47240">
    <property type="entry name" value="Ferritin-like"/>
    <property type="match status" value="1"/>
</dbReference>
<dbReference type="CDD" id="cd00657">
    <property type="entry name" value="Ferritin_like"/>
    <property type="match status" value="1"/>
</dbReference>
<comment type="caution">
    <text evidence="2">The sequence shown here is derived from an EMBL/GenBank/DDBJ whole genome shotgun (WGS) entry which is preliminary data.</text>
</comment>
<dbReference type="InterPro" id="IPR009078">
    <property type="entry name" value="Ferritin-like_SF"/>
</dbReference>
<accession>A0A096BHS0</accession>
<evidence type="ECO:0000313" key="3">
    <source>
        <dbReference type="Proteomes" id="UP000029622"/>
    </source>
</evidence>
<dbReference type="Pfam" id="PF07875">
    <property type="entry name" value="Coat_F"/>
    <property type="match status" value="1"/>
</dbReference>
<evidence type="ECO:0000313" key="2">
    <source>
        <dbReference type="EMBL" id="KGG80417.1"/>
    </source>
</evidence>
<protein>
    <submittedName>
        <fullName evidence="2">Coat protein F</fullName>
    </submittedName>
</protein>
<dbReference type="STRING" id="1156417.Y919_06260"/>